<protein>
    <submittedName>
        <fullName evidence="3">Putative leucine-rich repeat domain, L domain-containing protein</fullName>
    </submittedName>
</protein>
<dbReference type="Gramene" id="rna10908">
    <property type="protein sequence ID" value="RHN74791.1"/>
    <property type="gene ID" value="gene10908"/>
</dbReference>
<dbReference type="PANTHER" id="PTHR33463:SF198">
    <property type="entry name" value="RPP4C3"/>
    <property type="match status" value="1"/>
</dbReference>
<evidence type="ECO:0000313" key="4">
    <source>
        <dbReference type="Proteomes" id="UP000265566"/>
    </source>
</evidence>
<keyword evidence="1" id="KW-0611">Plant defense</keyword>
<feature type="domain" description="Disease resistance protein At4g27190-like leucine-rich repeats" evidence="2">
    <location>
        <begin position="5"/>
        <end position="102"/>
    </location>
</feature>
<dbReference type="PANTHER" id="PTHR33463">
    <property type="entry name" value="NB-ARC DOMAIN-CONTAINING PROTEIN-RELATED"/>
    <property type="match status" value="1"/>
</dbReference>
<dbReference type="SUPFAM" id="SSF52047">
    <property type="entry name" value="RNI-like"/>
    <property type="match status" value="1"/>
</dbReference>
<evidence type="ECO:0000256" key="1">
    <source>
        <dbReference type="ARBA" id="ARBA00022821"/>
    </source>
</evidence>
<evidence type="ECO:0000313" key="3">
    <source>
        <dbReference type="EMBL" id="RHN74791.1"/>
    </source>
</evidence>
<dbReference type="InterPro" id="IPR032675">
    <property type="entry name" value="LRR_dom_sf"/>
</dbReference>
<evidence type="ECO:0000259" key="2">
    <source>
        <dbReference type="Pfam" id="PF23247"/>
    </source>
</evidence>
<organism evidence="3 4">
    <name type="scientific">Medicago truncatula</name>
    <name type="common">Barrel medic</name>
    <name type="synonym">Medicago tribuloides</name>
    <dbReference type="NCBI Taxonomy" id="3880"/>
    <lineage>
        <taxon>Eukaryota</taxon>
        <taxon>Viridiplantae</taxon>
        <taxon>Streptophyta</taxon>
        <taxon>Embryophyta</taxon>
        <taxon>Tracheophyta</taxon>
        <taxon>Spermatophyta</taxon>
        <taxon>Magnoliopsida</taxon>
        <taxon>eudicotyledons</taxon>
        <taxon>Gunneridae</taxon>
        <taxon>Pentapetalae</taxon>
        <taxon>rosids</taxon>
        <taxon>fabids</taxon>
        <taxon>Fabales</taxon>
        <taxon>Fabaceae</taxon>
        <taxon>Papilionoideae</taxon>
        <taxon>50 kb inversion clade</taxon>
        <taxon>NPAAA clade</taxon>
        <taxon>Hologalegina</taxon>
        <taxon>IRL clade</taxon>
        <taxon>Trifolieae</taxon>
        <taxon>Medicago</taxon>
    </lineage>
</organism>
<dbReference type="AlphaFoldDB" id="A0A396JDT9"/>
<dbReference type="InterPro" id="IPR050905">
    <property type="entry name" value="Plant_NBS-LRR"/>
</dbReference>
<dbReference type="Proteomes" id="UP000265566">
    <property type="component" value="Chromosome 2"/>
</dbReference>
<accession>A0A396JDT9</accession>
<dbReference type="EMBL" id="PSQE01000002">
    <property type="protein sequence ID" value="RHN74791.1"/>
    <property type="molecule type" value="Genomic_DNA"/>
</dbReference>
<dbReference type="InterPro" id="IPR057135">
    <property type="entry name" value="At4g27190-like_LRR"/>
</dbReference>
<dbReference type="Gene3D" id="3.80.10.10">
    <property type="entry name" value="Ribonuclease Inhibitor"/>
    <property type="match status" value="1"/>
</dbReference>
<comment type="caution">
    <text evidence="3">The sequence shown here is derived from an EMBL/GenBank/DDBJ whole genome shotgun (WGS) entry which is preliminary data.</text>
</comment>
<name>A0A396JDT9_MEDTR</name>
<gene>
    <name evidence="3" type="ORF">MtrunA17_Chr2g0314151</name>
</gene>
<reference evidence="4" key="1">
    <citation type="journal article" date="2018" name="Nat. Plants">
        <title>Whole-genome landscape of Medicago truncatula symbiotic genes.</title>
        <authorList>
            <person name="Pecrix Y."/>
            <person name="Staton S.E."/>
            <person name="Sallet E."/>
            <person name="Lelandais-Briere C."/>
            <person name="Moreau S."/>
            <person name="Carrere S."/>
            <person name="Blein T."/>
            <person name="Jardinaud M.F."/>
            <person name="Latrasse D."/>
            <person name="Zouine M."/>
            <person name="Zahm M."/>
            <person name="Kreplak J."/>
            <person name="Mayjonade B."/>
            <person name="Satge C."/>
            <person name="Perez M."/>
            <person name="Cauet S."/>
            <person name="Marande W."/>
            <person name="Chantry-Darmon C."/>
            <person name="Lopez-Roques C."/>
            <person name="Bouchez O."/>
            <person name="Berard A."/>
            <person name="Debelle F."/>
            <person name="Munos S."/>
            <person name="Bendahmane A."/>
            <person name="Berges H."/>
            <person name="Niebel A."/>
            <person name="Buitink J."/>
            <person name="Frugier F."/>
            <person name="Benhamed M."/>
            <person name="Crespi M."/>
            <person name="Gouzy J."/>
            <person name="Gamas P."/>
        </authorList>
    </citation>
    <scope>NUCLEOTIDE SEQUENCE [LARGE SCALE GENOMIC DNA]</scope>
    <source>
        <strain evidence="4">cv. Jemalong A17</strain>
    </source>
</reference>
<proteinExistence type="predicted"/>
<sequence>MPSSATLNDLTYLEVRKCKGLKYLITTPTARSLDKLVLKIKDCNSLEEIITGVENVDIAFTSLEILMLECLPSLVKFFSSKCFMKFPVLEEVTVSECPRMKIFSAGNTSTPILRKVRIAENDSELLWKGNLNDTIHIMFEDKVRLLQPLVYNVCVCVL</sequence>
<dbReference type="Pfam" id="PF23247">
    <property type="entry name" value="LRR_RPS2"/>
    <property type="match status" value="1"/>
</dbReference>